<name>B6VSZ1_9BACT</name>
<evidence type="ECO:0000313" key="1">
    <source>
        <dbReference type="EMBL" id="EEB26708.1"/>
    </source>
</evidence>
<dbReference type="PANTHER" id="PTHR36848:SF2">
    <property type="entry name" value="SECRETED PROTEIN"/>
    <property type="match status" value="1"/>
</dbReference>
<dbReference type="Proteomes" id="UP000004849">
    <property type="component" value="Unassembled WGS sequence"/>
</dbReference>
<reference evidence="1 2" key="1">
    <citation type="submission" date="2008-10" db="EMBL/GenBank/DDBJ databases">
        <title>Draft genome sequence of Bacteroides dorei (DSM 17855).</title>
        <authorList>
            <person name="Sudarsanam P."/>
            <person name="Ley R."/>
            <person name="Guruge J."/>
            <person name="Turnbaugh P.J."/>
            <person name="Mahowald M."/>
            <person name="Liep D."/>
            <person name="Gordon J."/>
        </authorList>
    </citation>
    <scope>NUCLEOTIDE SEQUENCE [LARGE SCALE GENOMIC DNA]</scope>
    <source>
        <strain evidence="1 2">DSM 17855</strain>
    </source>
</reference>
<reference evidence="1 2" key="2">
    <citation type="submission" date="2008-10" db="EMBL/GenBank/DDBJ databases">
        <authorList>
            <person name="Fulton L."/>
            <person name="Clifton S."/>
            <person name="Fulton B."/>
            <person name="Xu J."/>
            <person name="Minx P."/>
            <person name="Pepin K.H."/>
            <person name="Johnson M."/>
            <person name="Thiruvilangam P."/>
            <person name="Bhonagiri V."/>
            <person name="Nash W.E."/>
            <person name="Mardis E.R."/>
            <person name="Wilson R.K."/>
        </authorList>
    </citation>
    <scope>NUCLEOTIDE SEQUENCE [LARGE SCALE GENOMIC DNA]</scope>
    <source>
        <strain evidence="1 2">DSM 17855</strain>
    </source>
</reference>
<gene>
    <name evidence="1" type="ORF">BACDOR_00392</name>
</gene>
<protein>
    <recommendedName>
        <fullName evidence="3">Glycosyl hydrolases family 2 sugar binding domain-containing protein</fullName>
    </recommendedName>
</protein>
<accession>B6VSZ1</accession>
<dbReference type="Gene3D" id="2.60.120.260">
    <property type="entry name" value="Galactose-binding domain-like"/>
    <property type="match status" value="1"/>
</dbReference>
<dbReference type="SUPFAM" id="SSF49785">
    <property type="entry name" value="Galactose-binding domain-like"/>
    <property type="match status" value="1"/>
</dbReference>
<dbReference type="CAZy" id="GH106">
    <property type="family name" value="Glycoside Hydrolase Family 106"/>
</dbReference>
<dbReference type="AlphaFoldDB" id="B6VSZ1"/>
<dbReference type="InterPro" id="IPR008979">
    <property type="entry name" value="Galactose-bd-like_sf"/>
</dbReference>
<dbReference type="NCBIfam" id="NF045579">
    <property type="entry name" value="rhamnoside_JR"/>
    <property type="match status" value="1"/>
</dbReference>
<evidence type="ECO:0000313" key="2">
    <source>
        <dbReference type="Proteomes" id="UP000004849"/>
    </source>
</evidence>
<proteinExistence type="predicted"/>
<dbReference type="PANTHER" id="PTHR36848">
    <property type="entry name" value="DNA-BINDING PROTEIN (PUTATIVE SECRETED PROTEIN)-RELATED"/>
    <property type="match status" value="1"/>
</dbReference>
<dbReference type="Pfam" id="PF17132">
    <property type="entry name" value="Glyco_hydro_106"/>
    <property type="match status" value="2"/>
</dbReference>
<dbReference type="PROSITE" id="PS51257">
    <property type="entry name" value="PROKAR_LIPOPROTEIN"/>
    <property type="match status" value="1"/>
</dbReference>
<dbReference type="HOGENOM" id="CLU_003772_2_1_10"/>
<dbReference type="EMBL" id="ABWZ01000013">
    <property type="protein sequence ID" value="EEB26708.1"/>
    <property type="molecule type" value="Genomic_DNA"/>
</dbReference>
<sequence>MPVSIFKQVRFMKQSLFLKKCSKFCYVLFAVCGCLACTQNQKIEWPQVTNETKPWTRWWWEGNAVRTIDLDTVMRKYQEANLGGLEITPIYGIHGYEDRFKDFLSPEWVDLFLYTLQEAKQLGLGIDLANASGWPFGGPWVTPEDACKTVAYKTYQLKEGEQLGEPVRYKEEGFVRLAGHTPVKLADLKEPVSANADLQTLALDQVRYKKELPLIIVTANSDEGECLDLTSKIKPDGTLDWTAPQGDWTICALFQGHHGKMVERAGPGGEGDVIDHFSASAIDHYLSKFDEAFKGKDISYLRYYFNDSYEVDDARGESNWTPAFFEEFQKYRGYDLRQHLPALLGIDTPDKNARVLYDYRQTINDLLINHYSIRWQHWAAKQGKGIRNQAHGSPANILDLYAVSDVPEIEGRDLVSIKAAPSVAHTEGKKLSSSESATWLNEHFQSNLGDVKKALDLFFLGGVNHIFYHGTCFSPQDAPWPGWLFYAAVHFHPNNPFWEDFKYLNQYVTRVQSFLQDGTPDNDVLLYYNIADVMSEQGNRSLQHFSGLDRNMLESSVRESAVTLTENGYAWDMISDKQLLKTNIEKEMIVTPGAAYKTVLVSAAQYIPYETMEKLMALADEGATVVFYKGIPQDMAGMILSEEKQAHFKEMLDALDFHAEGAVKCARVGKGKVCLSDDINALMNEANVGAEKMYQAGLQCIRRNSTTGKYYFIENSSDRKIEDWIPLRTEARSAAIFNPMTGASGLATMKRNDGQTDVYLELNPGETVIVSTSGQHFTGDAYAYYQNAGEPNPVSGSWTVSFVQGGPQLPASITVDSLGSWTDFVGDEYKAFSGTAVYTTTINKVPVADVIKLNLGTVAENASVYLNGEYIGTVIDSPYQLYIPAEKFKGQDELVVRVANSMANRIAYMDKKGVDWKIFYNVNMSARKKENVKNGIFDASDWEPKSSGLLGPVTLTPAMVKQ</sequence>
<organism evidence="1 2">
    <name type="scientific">Phocaeicola dorei DSM 17855</name>
    <dbReference type="NCBI Taxonomy" id="483217"/>
    <lineage>
        <taxon>Bacteria</taxon>
        <taxon>Pseudomonadati</taxon>
        <taxon>Bacteroidota</taxon>
        <taxon>Bacteroidia</taxon>
        <taxon>Bacteroidales</taxon>
        <taxon>Bacteroidaceae</taxon>
        <taxon>Phocaeicola</taxon>
    </lineage>
</organism>
<dbReference type="InterPro" id="IPR053161">
    <property type="entry name" value="Ulvan_degrading_GH"/>
</dbReference>
<evidence type="ECO:0008006" key="3">
    <source>
        <dbReference type="Google" id="ProtNLM"/>
    </source>
</evidence>